<dbReference type="PANTHER" id="PTHR46797">
    <property type="entry name" value="HTH-TYPE TRANSCRIPTIONAL REGULATOR"/>
    <property type="match status" value="1"/>
</dbReference>
<dbReference type="SUPFAM" id="SSF51182">
    <property type="entry name" value="RmlC-like cupins"/>
    <property type="match status" value="1"/>
</dbReference>
<dbReference type="KEGG" id="kbs:EPA93_24990"/>
<dbReference type="GO" id="GO:0005829">
    <property type="term" value="C:cytosol"/>
    <property type="evidence" value="ECO:0007669"/>
    <property type="project" value="TreeGrafter"/>
</dbReference>
<accession>A0A4P6JUN3</accession>
<reference evidence="3 4" key="1">
    <citation type="submission" date="2019-01" db="EMBL/GenBank/DDBJ databases">
        <title>Ktedonosporobacter rubrisoli SCAWS-G2.</title>
        <authorList>
            <person name="Huang Y."/>
            <person name="Yan B."/>
        </authorList>
    </citation>
    <scope>NUCLEOTIDE SEQUENCE [LARGE SCALE GENOMIC DNA]</scope>
    <source>
        <strain evidence="3 4">SCAWS-G2</strain>
    </source>
</reference>
<dbReference type="SUPFAM" id="SSF47413">
    <property type="entry name" value="lambda repressor-like DNA-binding domains"/>
    <property type="match status" value="1"/>
</dbReference>
<dbReference type="Gene3D" id="2.60.120.10">
    <property type="entry name" value="Jelly Rolls"/>
    <property type="match status" value="1"/>
</dbReference>
<evidence type="ECO:0000313" key="4">
    <source>
        <dbReference type="Proteomes" id="UP000290365"/>
    </source>
</evidence>
<keyword evidence="4" id="KW-1185">Reference proteome</keyword>
<dbReference type="OrthoDB" id="9781521at2"/>
<dbReference type="SMART" id="SM00530">
    <property type="entry name" value="HTH_XRE"/>
    <property type="match status" value="1"/>
</dbReference>
<dbReference type="Pfam" id="PF01381">
    <property type="entry name" value="HTH_3"/>
    <property type="match status" value="1"/>
</dbReference>
<proteinExistence type="predicted"/>
<dbReference type="RefSeq" id="WP_129890118.1">
    <property type="nucleotide sequence ID" value="NZ_CP035758.1"/>
</dbReference>
<dbReference type="Gene3D" id="1.10.260.40">
    <property type="entry name" value="lambda repressor-like DNA-binding domains"/>
    <property type="match status" value="1"/>
</dbReference>
<dbReference type="InterPro" id="IPR010982">
    <property type="entry name" value="Lambda_DNA-bd_dom_sf"/>
</dbReference>
<dbReference type="GO" id="GO:0003677">
    <property type="term" value="F:DNA binding"/>
    <property type="evidence" value="ECO:0007669"/>
    <property type="project" value="UniProtKB-KW"/>
</dbReference>
<dbReference type="AlphaFoldDB" id="A0A4P6JUN3"/>
<dbReference type="InterPro" id="IPR011051">
    <property type="entry name" value="RmlC_Cupin_sf"/>
</dbReference>
<dbReference type="Pfam" id="PF07883">
    <property type="entry name" value="Cupin_2"/>
    <property type="match status" value="1"/>
</dbReference>
<dbReference type="CDD" id="cd02209">
    <property type="entry name" value="cupin_XRE_C"/>
    <property type="match status" value="1"/>
</dbReference>
<feature type="domain" description="HTH cro/C1-type" evidence="2">
    <location>
        <begin position="15"/>
        <end position="69"/>
    </location>
</feature>
<dbReference type="PROSITE" id="PS50943">
    <property type="entry name" value="HTH_CROC1"/>
    <property type="match status" value="1"/>
</dbReference>
<dbReference type="PANTHER" id="PTHR46797:SF1">
    <property type="entry name" value="METHYLPHOSPHONATE SYNTHASE"/>
    <property type="match status" value="1"/>
</dbReference>
<keyword evidence="1" id="KW-0238">DNA-binding</keyword>
<evidence type="ECO:0000259" key="2">
    <source>
        <dbReference type="PROSITE" id="PS50943"/>
    </source>
</evidence>
<evidence type="ECO:0000256" key="1">
    <source>
        <dbReference type="ARBA" id="ARBA00023125"/>
    </source>
</evidence>
<organism evidence="3 4">
    <name type="scientific">Ktedonosporobacter rubrisoli</name>
    <dbReference type="NCBI Taxonomy" id="2509675"/>
    <lineage>
        <taxon>Bacteria</taxon>
        <taxon>Bacillati</taxon>
        <taxon>Chloroflexota</taxon>
        <taxon>Ktedonobacteria</taxon>
        <taxon>Ktedonobacterales</taxon>
        <taxon>Ktedonosporobacteraceae</taxon>
        <taxon>Ktedonosporobacter</taxon>
    </lineage>
</organism>
<dbReference type="GO" id="GO:0003700">
    <property type="term" value="F:DNA-binding transcription factor activity"/>
    <property type="evidence" value="ECO:0007669"/>
    <property type="project" value="TreeGrafter"/>
</dbReference>
<sequence>MVSLHTTSNLLAQSIRAHRESRGLSMGALAEKAGIAKTSLSKIEAGQGNPSLEVLCRIASALSVPVGDLFAKENQPQLYLVRKDEGRVAVSDSGLRIRTLLVEGRNQRTEIYEMLVPAGATYHSLAHAPGCEEFVVCSEGDLRLGPEGQEVLLQPGDAVRFPGDLPHSYSSNTGACSTLIMHYPPAAGISR</sequence>
<dbReference type="InterPro" id="IPR001387">
    <property type="entry name" value="Cro/C1-type_HTH"/>
</dbReference>
<dbReference type="InterPro" id="IPR013096">
    <property type="entry name" value="Cupin_2"/>
</dbReference>
<dbReference type="InterPro" id="IPR014710">
    <property type="entry name" value="RmlC-like_jellyroll"/>
</dbReference>
<dbReference type="EMBL" id="CP035758">
    <property type="protein sequence ID" value="QBD79065.1"/>
    <property type="molecule type" value="Genomic_DNA"/>
</dbReference>
<dbReference type="InterPro" id="IPR050807">
    <property type="entry name" value="TransReg_Diox_bact_type"/>
</dbReference>
<name>A0A4P6JUN3_KTERU</name>
<gene>
    <name evidence="3" type="ORF">EPA93_24990</name>
</gene>
<protein>
    <submittedName>
        <fullName evidence="3">XRE family transcriptional regulator</fullName>
    </submittedName>
</protein>
<dbReference type="CDD" id="cd00093">
    <property type="entry name" value="HTH_XRE"/>
    <property type="match status" value="1"/>
</dbReference>
<evidence type="ECO:0000313" key="3">
    <source>
        <dbReference type="EMBL" id="QBD79065.1"/>
    </source>
</evidence>
<dbReference type="Proteomes" id="UP000290365">
    <property type="component" value="Chromosome"/>
</dbReference>